<evidence type="ECO:0000256" key="8">
    <source>
        <dbReference type="ARBA" id="ARBA00023295"/>
    </source>
</evidence>
<dbReference type="Gene3D" id="3.40.50.1700">
    <property type="entry name" value="Glycoside hydrolase family 3 C-terminal domain"/>
    <property type="match status" value="1"/>
</dbReference>
<keyword evidence="3" id="KW-0858">Xylan degradation</keyword>
<evidence type="ECO:0000256" key="6">
    <source>
        <dbReference type="ARBA" id="ARBA00023180"/>
    </source>
</evidence>
<evidence type="ECO:0000256" key="10">
    <source>
        <dbReference type="ARBA" id="ARBA00024574"/>
    </source>
</evidence>
<evidence type="ECO:0000256" key="9">
    <source>
        <dbReference type="ARBA" id="ARBA00023326"/>
    </source>
</evidence>
<feature type="domain" description="WSC" evidence="12">
    <location>
        <begin position="778"/>
        <end position="871"/>
    </location>
</feature>
<evidence type="ECO:0000256" key="3">
    <source>
        <dbReference type="ARBA" id="ARBA00022651"/>
    </source>
</evidence>
<dbReference type="InterPro" id="IPR017853">
    <property type="entry name" value="GH"/>
</dbReference>
<keyword evidence="5" id="KW-0378">Hydrolase</keyword>
<keyword evidence="6" id="KW-0325">Glycoprotein</keyword>
<dbReference type="GeneID" id="62227482"/>
<reference evidence="13 14" key="1">
    <citation type="journal article" date="2020" name="Genome Biol. Evol.">
        <title>Comparative genomics of Sclerotiniaceae.</title>
        <authorList>
            <person name="Valero Jimenez C.A."/>
            <person name="Steentjes M."/>
            <person name="Scholten O.E."/>
            <person name="Van Kan J.A.L."/>
        </authorList>
    </citation>
    <scope>NUCLEOTIDE SEQUENCE [LARGE SCALE GENOMIC DNA]</scope>
    <source>
        <strain evidence="13 14">B1</strain>
    </source>
</reference>
<evidence type="ECO:0000313" key="13">
    <source>
        <dbReference type="EMBL" id="KAF7940580.1"/>
    </source>
</evidence>
<dbReference type="InterPro" id="IPR036962">
    <property type="entry name" value="Glyco_hydro_3_N_sf"/>
</dbReference>
<dbReference type="Gene3D" id="2.60.40.10">
    <property type="entry name" value="Immunoglobulins"/>
    <property type="match status" value="1"/>
</dbReference>
<dbReference type="RefSeq" id="XP_038816002.1">
    <property type="nucleotide sequence ID" value="XM_038948325.1"/>
</dbReference>
<dbReference type="EMBL" id="RCSX01000001">
    <property type="protein sequence ID" value="KAF7940580.1"/>
    <property type="molecule type" value="Genomic_DNA"/>
</dbReference>
<dbReference type="SUPFAM" id="SSF51445">
    <property type="entry name" value="(Trans)glycosidases"/>
    <property type="match status" value="1"/>
</dbReference>
<proteinExistence type="inferred from homology"/>
<evidence type="ECO:0000259" key="12">
    <source>
        <dbReference type="PROSITE" id="PS51212"/>
    </source>
</evidence>
<keyword evidence="14" id="KW-1185">Reference proteome</keyword>
<comment type="catalytic activity">
    <reaction evidence="10">
        <text>Hydrolysis of (1-&gt;4)-beta-D-xylans, to remove successive D-xylose residues from the non-reducing termini.</text>
        <dbReference type="EC" id="3.2.1.37"/>
    </reaction>
</comment>
<evidence type="ECO:0000313" key="14">
    <source>
        <dbReference type="Proteomes" id="UP000783213"/>
    </source>
</evidence>
<evidence type="ECO:0000256" key="4">
    <source>
        <dbReference type="ARBA" id="ARBA00022729"/>
    </source>
</evidence>
<dbReference type="PANTHER" id="PTHR42721:SF3">
    <property type="entry name" value="BETA-D-XYLOSIDASE 5-RELATED"/>
    <property type="match status" value="1"/>
</dbReference>
<dbReference type="Gene3D" id="3.20.20.300">
    <property type="entry name" value="Glycoside hydrolase, family 3, N-terminal domain"/>
    <property type="match status" value="1"/>
</dbReference>
<evidence type="ECO:0000256" key="11">
    <source>
        <dbReference type="ARBA" id="ARBA00026107"/>
    </source>
</evidence>
<comment type="pathway">
    <text evidence="1">Glycan degradation; xylan degradation.</text>
</comment>
<keyword evidence="4" id="KW-0732">Signal</keyword>
<dbReference type="InterPro" id="IPR002772">
    <property type="entry name" value="Glyco_hydro_3_C"/>
</dbReference>
<name>A0ABQ7J3J5_9HELO</name>
<keyword evidence="9" id="KW-0624">Polysaccharide degradation</keyword>
<dbReference type="PANTHER" id="PTHR42721">
    <property type="entry name" value="SUGAR HYDROLASE-RELATED"/>
    <property type="match status" value="1"/>
</dbReference>
<dbReference type="Pfam" id="PF00933">
    <property type="entry name" value="Glyco_hydro_3"/>
    <property type="match status" value="1"/>
</dbReference>
<protein>
    <recommendedName>
        <fullName evidence="11">xylan 1,4-beta-xylosidase</fullName>
        <ecNumber evidence="11">3.2.1.37</ecNumber>
    </recommendedName>
</protein>
<evidence type="ECO:0000256" key="2">
    <source>
        <dbReference type="ARBA" id="ARBA00005336"/>
    </source>
</evidence>
<dbReference type="PROSITE" id="PS51212">
    <property type="entry name" value="WSC"/>
    <property type="match status" value="1"/>
</dbReference>
<dbReference type="InterPro" id="IPR036881">
    <property type="entry name" value="Glyco_hydro_3_C_sf"/>
</dbReference>
<evidence type="ECO:0000256" key="5">
    <source>
        <dbReference type="ARBA" id="ARBA00022801"/>
    </source>
</evidence>
<organism evidence="13 14">
    <name type="scientific">Botrytis deweyae</name>
    <dbReference type="NCBI Taxonomy" id="2478750"/>
    <lineage>
        <taxon>Eukaryota</taxon>
        <taxon>Fungi</taxon>
        <taxon>Dikarya</taxon>
        <taxon>Ascomycota</taxon>
        <taxon>Pezizomycotina</taxon>
        <taxon>Leotiomycetes</taxon>
        <taxon>Helotiales</taxon>
        <taxon>Sclerotiniaceae</taxon>
        <taxon>Botrytis</taxon>
    </lineage>
</organism>
<comment type="caution">
    <text evidence="13">The sequence shown here is derived from an EMBL/GenBank/DDBJ whole genome shotgun (WGS) entry which is preliminary data.</text>
</comment>
<accession>A0ABQ7J3J5</accession>
<sequence>MQLKWLPQLALLHARVIRPSIDIYKISNPSTDPSTSASIGHPDCTRDPLCSLPICDASLSITDRVSGLINAMTLAEKTANMENEAPGVLRLGLPAYNWWNGPLHRVAGSPAVAFTSDGNFSYATSFPMPILTAAAFDDALMNSIAKIVGREGRAFANVGKAGYDFWTPNINGFKDPRWGRGLETPGEDPHRISRYILSLILGLEGGLDPAEKQVIATCKHYAVYDVETGRNSYDYDPTPQELSEYYMVPFKSCARDAKVGAVMCSYNAVNGIPSCANRYLLHTMLRDHWGWKKPCQWVTSDCAAVTNIYNDHHYVNGSVNAAAVALNAGTDLACESGTIYNSLTDAVSAGITTDAVINQSLSRLYNSLVNVGYFGDTSPYSSIGWRDVNTAEAQRLAYEAAVEGMALLKNDGTLPLPKSPSNVIIVGPWANATSQMQGNYYGNVPFLTSPLTAFKALWKNVTYHRGTTINSNDTSDFAATLTAAGNADYVIYCGGIDTSVEAEGRDRTSITWPDNQLTLINELAGLGKKLIVVQFGSGQLDGTALLGNSKVNSLLWAGYPGQAGGNALRDILDGTRTVAGRLPITQYPANYTDKVSIFNPGLRSTSANPGRTYMWYKTPVLPFGHGLHYTNFTFAWSAVPSPTYEISTLLSGASSIIETTTFSTATAKVTNIGSMVSDYVGLLFISTINAGPGPYSIKTPVSYDRLFNVKTNGSDTLTFSLTLGSLARVATNGSFVIYPGTYILTLDNEPALSYSFTLTGPETIIESVPIPPTVAPPSILHLGCYSDSSTRTLNGSMTTNTNTNTPQECALTCHASGYQYAGLEYGQECWCGSNISSSGVISDASNCNHTCTGNSEEPCGGYNYIDVFRITPTVTAQAPKFTARA</sequence>
<evidence type="ECO:0000256" key="7">
    <source>
        <dbReference type="ARBA" id="ARBA00023277"/>
    </source>
</evidence>
<dbReference type="EC" id="3.2.1.37" evidence="11"/>
<dbReference type="InterPro" id="IPR002889">
    <property type="entry name" value="WSC_carb-bd"/>
</dbReference>
<dbReference type="Pfam" id="PF01822">
    <property type="entry name" value="WSC"/>
    <property type="match status" value="1"/>
</dbReference>
<dbReference type="Proteomes" id="UP000783213">
    <property type="component" value="Unassembled WGS sequence"/>
</dbReference>
<comment type="similarity">
    <text evidence="2">Belongs to the glycosyl hydrolase 3 family.</text>
</comment>
<dbReference type="InterPro" id="IPR013783">
    <property type="entry name" value="Ig-like_fold"/>
</dbReference>
<dbReference type="InterPro" id="IPR001764">
    <property type="entry name" value="Glyco_hydro_3_N"/>
</dbReference>
<gene>
    <name evidence="13" type="ORF">EAE98_000707</name>
</gene>
<dbReference type="SUPFAM" id="SSF52279">
    <property type="entry name" value="Beta-D-glucan exohydrolase, C-terminal domain"/>
    <property type="match status" value="1"/>
</dbReference>
<dbReference type="Pfam" id="PF01915">
    <property type="entry name" value="Glyco_hydro_3_C"/>
    <property type="match status" value="1"/>
</dbReference>
<evidence type="ECO:0000256" key="1">
    <source>
        <dbReference type="ARBA" id="ARBA00004851"/>
    </source>
</evidence>
<dbReference type="SMART" id="SM00321">
    <property type="entry name" value="WSC"/>
    <property type="match status" value="1"/>
</dbReference>
<dbReference type="InterPro" id="IPR044993">
    <property type="entry name" value="BXL"/>
</dbReference>
<keyword evidence="7" id="KW-0119">Carbohydrate metabolism</keyword>
<keyword evidence="8" id="KW-0326">Glycosidase</keyword>